<feature type="region of interest" description="Disordered" evidence="1">
    <location>
        <begin position="1"/>
        <end position="22"/>
    </location>
</feature>
<dbReference type="HOGENOM" id="CLU_1244604_0_0_5"/>
<evidence type="ECO:0000256" key="1">
    <source>
        <dbReference type="SAM" id="MobiDB-lite"/>
    </source>
</evidence>
<sequence>MTDDAGPKASIPSRYEPILDNDPRLSEITRAGLRQLAPAGAPEGFAGIEEGMPGALGDPEAALVLNQHMVSTVAYTRDQSGKTSFFSSLFKADAKAQQVGVIQEAKTFAVVEHDGEEIEMGVAARVHVVASSFSADVQVTIPNIAAEAQLRASRAEMEISVRGFGAPLGELLPVPRAVDVTSYAEYLGAFAKIQRHIFSEAGRQNYAPVALGVHKRNVAGGA</sequence>
<dbReference type="RefSeq" id="WP_020040725.1">
    <property type="nucleotide sequence ID" value="NZ_KE557273.1"/>
</dbReference>
<reference evidence="3" key="1">
    <citation type="journal article" date="2014" name="Stand. Genomic Sci.">
        <title>Genome sequence of the exopolysaccharide-producing Salipiger mucosus type strain (DSM 16094(T)), a moderately halophilic member of the Roseobacter clade.</title>
        <authorList>
            <person name="Riedel T."/>
            <person name="Spring S."/>
            <person name="Fiebig A."/>
            <person name="Petersen J."/>
            <person name="Kyrpides N.C."/>
            <person name="Goker M."/>
            <person name="Klenk H.P."/>
        </authorList>
    </citation>
    <scope>NUCLEOTIDE SEQUENCE [LARGE SCALE GENOMIC DNA]</scope>
    <source>
        <strain evidence="3">DSM 16094</strain>
    </source>
</reference>
<name>S9R4W7_9RHOB</name>
<dbReference type="OrthoDB" id="7861388at2"/>
<evidence type="ECO:0000313" key="3">
    <source>
        <dbReference type="Proteomes" id="UP000015347"/>
    </source>
</evidence>
<dbReference type="eggNOG" id="ENOG50336PS">
    <property type="taxonomic scope" value="Bacteria"/>
</dbReference>
<keyword evidence="3" id="KW-1185">Reference proteome</keyword>
<dbReference type="Proteomes" id="UP000015347">
    <property type="component" value="Unassembled WGS sequence"/>
</dbReference>
<evidence type="ECO:0000313" key="2">
    <source>
        <dbReference type="EMBL" id="EPX86967.1"/>
    </source>
</evidence>
<comment type="caution">
    <text evidence="2">The sequence shown here is derived from an EMBL/GenBank/DDBJ whole genome shotgun (WGS) entry which is preliminary data.</text>
</comment>
<proteinExistence type="predicted"/>
<dbReference type="EMBL" id="APVH01000002">
    <property type="protein sequence ID" value="EPX86967.1"/>
    <property type="molecule type" value="Genomic_DNA"/>
</dbReference>
<dbReference type="STRING" id="1123237.Salmuc_02942"/>
<gene>
    <name evidence="2" type="ORF">Salmuc_02942</name>
</gene>
<accession>S9R4W7</accession>
<protein>
    <submittedName>
        <fullName evidence="2">Uncharacterized protein</fullName>
    </submittedName>
</protein>
<organism evidence="2 3">
    <name type="scientific">Salipiger mucosus DSM 16094</name>
    <dbReference type="NCBI Taxonomy" id="1123237"/>
    <lineage>
        <taxon>Bacteria</taxon>
        <taxon>Pseudomonadati</taxon>
        <taxon>Pseudomonadota</taxon>
        <taxon>Alphaproteobacteria</taxon>
        <taxon>Rhodobacterales</taxon>
        <taxon>Roseobacteraceae</taxon>
        <taxon>Salipiger</taxon>
    </lineage>
</organism>
<dbReference type="AlphaFoldDB" id="S9R4W7"/>